<protein>
    <recommendedName>
        <fullName evidence="11">DNA primase small subunit PriS</fullName>
        <ecNumber evidence="11">2.7.7.-</ecNumber>
    </recommendedName>
</protein>
<dbReference type="AlphaFoldDB" id="A0ABD5TVJ7"/>
<dbReference type="InterPro" id="IPR014052">
    <property type="entry name" value="DNA_primase_ssu_euk/arc"/>
</dbReference>
<name>A0ABD5TVJ7_9EURY</name>
<proteinExistence type="inferred from homology"/>
<dbReference type="PANTHER" id="PTHR10536">
    <property type="entry name" value="DNA PRIMASE SMALL SUBUNIT"/>
    <property type="match status" value="1"/>
</dbReference>
<dbReference type="RefSeq" id="WP_379693903.1">
    <property type="nucleotide sequence ID" value="NZ_JBHSXH010000009.1"/>
</dbReference>
<dbReference type="EMBL" id="JBHSXH010000009">
    <property type="protein sequence ID" value="MFC6824677.1"/>
    <property type="molecule type" value="Genomic_DNA"/>
</dbReference>
<keyword evidence="5 11" id="KW-0548">Nucleotidyltransferase</keyword>
<keyword evidence="9 11" id="KW-0804">Transcription</keyword>
<dbReference type="GO" id="GO:0006269">
    <property type="term" value="P:DNA replication, synthesis of primer"/>
    <property type="evidence" value="ECO:0007669"/>
    <property type="project" value="UniProtKB-UniRule"/>
</dbReference>
<gene>
    <name evidence="11 14" type="primary">priS</name>
    <name evidence="14" type="ORF">ACFQEV_06650</name>
</gene>
<keyword evidence="8 11" id="KW-0460">Magnesium</keyword>
<keyword evidence="7 11" id="KW-0479">Metal-binding</keyword>
<dbReference type="EC" id="2.7.7.-" evidence="11"/>
<evidence type="ECO:0000256" key="7">
    <source>
        <dbReference type="ARBA" id="ARBA00022723"/>
    </source>
</evidence>
<keyword evidence="15" id="KW-1185">Reference proteome</keyword>
<keyword evidence="4 11" id="KW-0808">Transferase</keyword>
<feature type="active site" evidence="11">
    <location>
        <position position="288"/>
    </location>
</feature>
<reference evidence="14 15" key="1">
    <citation type="journal article" date="2019" name="Int. J. Syst. Evol. Microbiol.">
        <title>The Global Catalogue of Microorganisms (GCM) 10K type strain sequencing project: providing services to taxonomists for standard genome sequencing and annotation.</title>
        <authorList>
            <consortium name="The Broad Institute Genomics Platform"/>
            <consortium name="The Broad Institute Genome Sequencing Center for Infectious Disease"/>
            <person name="Wu L."/>
            <person name="Ma J."/>
        </authorList>
    </citation>
    <scope>NUCLEOTIDE SEQUENCE [LARGE SCALE GENOMIC DNA]</scope>
    <source>
        <strain evidence="14 15">YIM 94188</strain>
    </source>
</reference>
<dbReference type="GO" id="GO:0046872">
    <property type="term" value="F:metal ion binding"/>
    <property type="evidence" value="ECO:0007669"/>
    <property type="project" value="UniProtKB-KW"/>
</dbReference>
<evidence type="ECO:0000256" key="5">
    <source>
        <dbReference type="ARBA" id="ARBA00022695"/>
    </source>
</evidence>
<keyword evidence="3 11" id="KW-0639">Primosome</keyword>
<organism evidence="14 15">
    <name type="scientific">Halopelagius fulvigenes</name>
    <dbReference type="NCBI Taxonomy" id="1198324"/>
    <lineage>
        <taxon>Archaea</taxon>
        <taxon>Methanobacteriati</taxon>
        <taxon>Methanobacteriota</taxon>
        <taxon>Stenosarchaea group</taxon>
        <taxon>Halobacteria</taxon>
        <taxon>Halobacteriales</taxon>
        <taxon>Haloferacaceae</taxon>
    </lineage>
</organism>
<dbReference type="GO" id="GO:0003899">
    <property type="term" value="F:DNA-directed RNA polymerase activity"/>
    <property type="evidence" value="ECO:0007669"/>
    <property type="project" value="UniProtKB-UniRule"/>
</dbReference>
<evidence type="ECO:0000256" key="12">
    <source>
        <dbReference type="RuleBase" id="RU003514"/>
    </source>
</evidence>
<comment type="function">
    <text evidence="11">Catalytic subunit of DNA primase, an RNA polymerase that catalyzes the synthesis of short RNA molecules used as primers for DNA polymerase during DNA replication. The small subunit contains the primase catalytic core and has DNA synthesis activity on its own. Binding to the large subunit stabilizes and modulates the activity, increasing the rate of DNA synthesis while decreasing the length of the DNA fragments, and conferring RNA synthesis capability. The DNA polymerase activity may enable DNA primase to also catalyze primer extension after primer synthesis. May also play a role in DNA repair.</text>
</comment>
<evidence type="ECO:0000256" key="1">
    <source>
        <dbReference type="ARBA" id="ARBA00009762"/>
    </source>
</evidence>
<comment type="subunit">
    <text evidence="11">Heterodimer of a small subunit (PriS) and a large subunit (PriL).</text>
</comment>
<keyword evidence="2 11" id="KW-0240">DNA-directed RNA polymerase</keyword>
<dbReference type="Gene3D" id="3.90.920.10">
    <property type="entry name" value="DNA primase, PRIM domain"/>
    <property type="match status" value="1"/>
</dbReference>
<evidence type="ECO:0000313" key="14">
    <source>
        <dbReference type="EMBL" id="MFC6824677.1"/>
    </source>
</evidence>
<evidence type="ECO:0000256" key="8">
    <source>
        <dbReference type="ARBA" id="ARBA00022842"/>
    </source>
</evidence>
<dbReference type="NCBIfam" id="TIGR00335">
    <property type="entry name" value="primase_sml"/>
    <property type="match status" value="1"/>
</dbReference>
<comment type="function">
    <text evidence="13">RNA polymerase that catalyzes the synthesis of short RNA molecules used as primers for DNA polymerase during DNA replication.</text>
</comment>
<evidence type="ECO:0000256" key="2">
    <source>
        <dbReference type="ARBA" id="ARBA00022478"/>
    </source>
</evidence>
<dbReference type="GO" id="GO:1990077">
    <property type="term" value="C:primosome complex"/>
    <property type="evidence" value="ECO:0007669"/>
    <property type="project" value="UniProtKB-KW"/>
</dbReference>
<comment type="similarity">
    <text evidence="1 11 12">Belongs to the eukaryotic-type primase small subunit family.</text>
</comment>
<keyword evidence="6 11" id="KW-0235">DNA replication</keyword>
<evidence type="ECO:0000313" key="15">
    <source>
        <dbReference type="Proteomes" id="UP001596408"/>
    </source>
</evidence>
<dbReference type="InterPro" id="IPR002755">
    <property type="entry name" value="DNA_primase_S"/>
</dbReference>
<dbReference type="SUPFAM" id="SSF56747">
    <property type="entry name" value="Prim-pol domain"/>
    <property type="match status" value="1"/>
</dbReference>
<evidence type="ECO:0000256" key="3">
    <source>
        <dbReference type="ARBA" id="ARBA00022515"/>
    </source>
</evidence>
<comment type="cofactor">
    <cofactor evidence="11">
        <name>Mg(2+)</name>
        <dbReference type="ChEBI" id="CHEBI:18420"/>
    </cofactor>
    <cofactor evidence="11">
        <name>Mn(2+)</name>
        <dbReference type="ChEBI" id="CHEBI:29035"/>
    </cofactor>
</comment>
<keyword evidence="10 11" id="KW-0464">Manganese</keyword>
<evidence type="ECO:0000256" key="11">
    <source>
        <dbReference type="HAMAP-Rule" id="MF_00700"/>
    </source>
</evidence>
<evidence type="ECO:0000256" key="9">
    <source>
        <dbReference type="ARBA" id="ARBA00023163"/>
    </source>
</evidence>
<feature type="active site" evidence="11">
    <location>
        <position position="97"/>
    </location>
</feature>
<evidence type="ECO:0000256" key="6">
    <source>
        <dbReference type="ARBA" id="ARBA00022705"/>
    </source>
</evidence>
<dbReference type="HAMAP" id="MF_00700">
    <property type="entry name" value="DNA_primase_sml_arc"/>
    <property type="match status" value="1"/>
</dbReference>
<comment type="caution">
    <text evidence="14">The sequence shown here is derived from an EMBL/GenBank/DDBJ whole genome shotgun (WGS) entry which is preliminary data.</text>
</comment>
<dbReference type="NCBIfam" id="NF001639">
    <property type="entry name" value="PRK00419.1-1"/>
    <property type="match status" value="1"/>
</dbReference>
<evidence type="ECO:0000256" key="13">
    <source>
        <dbReference type="RuleBase" id="RU004224"/>
    </source>
</evidence>
<dbReference type="Pfam" id="PF01896">
    <property type="entry name" value="DNA_primase_S"/>
    <property type="match status" value="1"/>
</dbReference>
<dbReference type="Proteomes" id="UP001596408">
    <property type="component" value="Unassembled WGS sequence"/>
</dbReference>
<evidence type="ECO:0000256" key="10">
    <source>
        <dbReference type="ARBA" id="ARBA00023211"/>
    </source>
</evidence>
<sequence>MEARTREYLEGRFGDYYRSVGASLPPAPERREWGYIPWSAGGTTMVRHQSLLDVGDLGDFLRRTAPRHVYFSSARFDDPGAGTMEEKGWQGADLVFDLDADHLPGVDPEETSYAEMLAACKESLLRLLEFVEDDFAFEETQVVFSGGRGYHVHVRDESVRTLDSEARREIVDYVRAIDVDVDGLIATESVRGTTRRVLRRRGGWGERVHDRLLDLASTLREMEEEAALERLQELRGIGEGRAKTIYGQLRHNFEAIREGNVEAGGPGTRILVDALAAEAIEEETAPIDEPVTTDTKRLIRLPGSLHGGSGLRVRALDRDEVESFDPLQDAVPDRFRGREIKIDVTDPGPAEFDGDTFTLSGGGQSVEECLGVFLMARGRAEKVRE</sequence>
<feature type="active site" evidence="11">
    <location>
        <position position="99"/>
    </location>
</feature>
<dbReference type="InterPro" id="IPR023639">
    <property type="entry name" value="DNA_primase_ssu_PriS"/>
</dbReference>
<dbReference type="GO" id="GO:0000428">
    <property type="term" value="C:DNA-directed RNA polymerase complex"/>
    <property type="evidence" value="ECO:0007669"/>
    <property type="project" value="UniProtKB-KW"/>
</dbReference>
<evidence type="ECO:0000256" key="4">
    <source>
        <dbReference type="ARBA" id="ARBA00022679"/>
    </source>
</evidence>
<accession>A0ABD5TVJ7</accession>
<dbReference type="CDD" id="cd04860">
    <property type="entry name" value="AE_Prim_S"/>
    <property type="match status" value="1"/>
</dbReference>